<keyword evidence="6 7" id="KW-0413">Isomerase</keyword>
<dbReference type="EMBL" id="HBGE01011542">
    <property type="protein sequence ID" value="CAD9099760.1"/>
    <property type="molecule type" value="Transcribed_RNA"/>
</dbReference>
<sequence>MPDAAAPGGAGGGAPAAPAQPDGAGEAPVAEPAVPRKRIQSQQDLAVFTESKLCQQLMSFIGELSDAVKGKQRAPERLEAASLLVRGLVEMLATLESWIEEFPPLVQPMRFGNRAFRQWHARLVERGEGLLGQVLERVPAAAARAQPLAAELAHYVFQSFGDERRIDYGTGHEAAFLAFLFALGGRGVLAKTDAEDAVLLVFAAYLRVLRRLQSVYVLEPAGSHGVWGLDDYHALPFLFGAAQLVGLEDEVPTGDVYRERIVKDYSERFLYVDAIKEVLLAKSGAPFHETSPMLYDISGVPTWQKTHMGLVRMYRAEVLGKLPVIQHFLFGPSLPWPGDTPNGA</sequence>
<name>A0A7S1LBJ8_ALECA</name>
<dbReference type="FunFam" id="1.20.120.1150:FF:000002">
    <property type="entry name" value="Serine/threonine-protein phosphatase 2A activator"/>
    <property type="match status" value="1"/>
</dbReference>
<evidence type="ECO:0000256" key="3">
    <source>
        <dbReference type="ARBA" id="ARBA00011019"/>
    </source>
</evidence>
<dbReference type="SUPFAM" id="SSF140984">
    <property type="entry name" value="PTPA-like"/>
    <property type="match status" value="1"/>
</dbReference>
<comment type="subcellular location">
    <subcellularLocation>
        <location evidence="2 7">Cytoplasm</location>
    </subcellularLocation>
</comment>
<evidence type="ECO:0000313" key="9">
    <source>
        <dbReference type="EMBL" id="CAD9099760.1"/>
    </source>
</evidence>
<protein>
    <recommendedName>
        <fullName evidence="7">Serine/threonine-protein phosphatase 2A activator</fullName>
        <ecNumber evidence="7">5.2.1.8</ecNumber>
    </recommendedName>
    <alternativeName>
        <fullName evidence="7">Phosphotyrosyl phosphatase activator</fullName>
    </alternativeName>
</protein>
<dbReference type="GO" id="GO:0000159">
    <property type="term" value="C:protein phosphatase type 2A complex"/>
    <property type="evidence" value="ECO:0007669"/>
    <property type="project" value="TreeGrafter"/>
</dbReference>
<comment type="function">
    <text evidence="7">PPIases accelerate the folding of proteins. It catalyzes the cis-trans isomerization of proline imidic peptide bonds in oligopeptides.</text>
</comment>
<dbReference type="PIRSF" id="PIRSF016325">
    <property type="entry name" value="Phstyr_phstse_ac"/>
    <property type="match status" value="1"/>
</dbReference>
<dbReference type="InterPro" id="IPR004327">
    <property type="entry name" value="Phstyr_phstse_ac"/>
</dbReference>
<gene>
    <name evidence="9" type="ORF">ACAT0790_LOCUS6770</name>
</gene>
<accession>A0A7S1LBJ8</accession>
<evidence type="ECO:0000256" key="7">
    <source>
        <dbReference type="RuleBase" id="RU361210"/>
    </source>
</evidence>
<dbReference type="Gene3D" id="1.20.120.1150">
    <property type="match status" value="1"/>
</dbReference>
<dbReference type="AlphaFoldDB" id="A0A7S1LBJ8"/>
<reference evidence="9" key="1">
    <citation type="submission" date="2021-01" db="EMBL/GenBank/DDBJ databases">
        <authorList>
            <person name="Corre E."/>
            <person name="Pelletier E."/>
            <person name="Niang G."/>
            <person name="Scheremetjew M."/>
            <person name="Finn R."/>
            <person name="Kale V."/>
            <person name="Holt S."/>
            <person name="Cochrane G."/>
            <person name="Meng A."/>
            <person name="Brown T."/>
            <person name="Cohen L."/>
        </authorList>
    </citation>
    <scope>NUCLEOTIDE SEQUENCE</scope>
    <source>
        <strain evidence="9">OF101</strain>
    </source>
</reference>
<dbReference type="EC" id="5.2.1.8" evidence="7"/>
<dbReference type="InterPro" id="IPR037218">
    <property type="entry name" value="PTPA_sf"/>
</dbReference>
<keyword evidence="5 7" id="KW-0697">Rotamase</keyword>
<evidence type="ECO:0000256" key="6">
    <source>
        <dbReference type="ARBA" id="ARBA00023235"/>
    </source>
</evidence>
<dbReference type="InterPro" id="IPR043170">
    <property type="entry name" value="PTPA_C_lid"/>
</dbReference>
<dbReference type="GO" id="GO:0003755">
    <property type="term" value="F:peptidyl-prolyl cis-trans isomerase activity"/>
    <property type="evidence" value="ECO:0007669"/>
    <property type="project" value="UniProtKB-KW"/>
</dbReference>
<evidence type="ECO:0000256" key="4">
    <source>
        <dbReference type="ARBA" id="ARBA00022490"/>
    </source>
</evidence>
<organism evidence="9">
    <name type="scientific">Alexandrium catenella</name>
    <name type="common">Red tide dinoflagellate</name>
    <name type="synonym">Gonyaulax catenella</name>
    <dbReference type="NCBI Taxonomy" id="2925"/>
    <lineage>
        <taxon>Eukaryota</taxon>
        <taxon>Sar</taxon>
        <taxon>Alveolata</taxon>
        <taxon>Dinophyceae</taxon>
        <taxon>Gonyaulacales</taxon>
        <taxon>Pyrocystaceae</taxon>
        <taxon>Alexandrium</taxon>
    </lineage>
</organism>
<dbReference type="GO" id="GO:0005634">
    <property type="term" value="C:nucleus"/>
    <property type="evidence" value="ECO:0007669"/>
    <property type="project" value="TreeGrafter"/>
</dbReference>
<dbReference type="GO" id="GO:0008160">
    <property type="term" value="F:protein tyrosine phosphatase activator activity"/>
    <property type="evidence" value="ECO:0007669"/>
    <property type="project" value="TreeGrafter"/>
</dbReference>
<comment type="catalytic activity">
    <reaction evidence="1 7">
        <text>[protein]-peptidylproline (omega=180) = [protein]-peptidylproline (omega=0)</text>
        <dbReference type="Rhea" id="RHEA:16237"/>
        <dbReference type="Rhea" id="RHEA-COMP:10747"/>
        <dbReference type="Rhea" id="RHEA-COMP:10748"/>
        <dbReference type="ChEBI" id="CHEBI:83833"/>
        <dbReference type="ChEBI" id="CHEBI:83834"/>
        <dbReference type="EC" id="5.2.1.8"/>
    </reaction>
</comment>
<evidence type="ECO:0000256" key="5">
    <source>
        <dbReference type="ARBA" id="ARBA00023110"/>
    </source>
</evidence>
<keyword evidence="4 7" id="KW-0963">Cytoplasm</keyword>
<proteinExistence type="inferred from homology"/>
<comment type="similarity">
    <text evidence="3 7">Belongs to the PTPA-type PPIase family.</text>
</comment>
<dbReference type="PANTHER" id="PTHR10012:SF0">
    <property type="entry name" value="SERINE_THREONINE-PROTEIN PHOSPHATASE 2A ACTIVATOR"/>
    <property type="match status" value="1"/>
</dbReference>
<dbReference type="GO" id="GO:0007052">
    <property type="term" value="P:mitotic spindle organization"/>
    <property type="evidence" value="ECO:0007669"/>
    <property type="project" value="TreeGrafter"/>
</dbReference>
<evidence type="ECO:0000256" key="1">
    <source>
        <dbReference type="ARBA" id="ARBA00000971"/>
    </source>
</evidence>
<dbReference type="PANTHER" id="PTHR10012">
    <property type="entry name" value="SERINE/THREONINE-PROTEIN PHOSPHATASE 2A REGULATORY SUBUNIT B"/>
    <property type="match status" value="1"/>
</dbReference>
<evidence type="ECO:0000256" key="2">
    <source>
        <dbReference type="ARBA" id="ARBA00004496"/>
    </source>
</evidence>
<dbReference type="CDD" id="cd04087">
    <property type="entry name" value="PTPA"/>
    <property type="match status" value="1"/>
</dbReference>
<dbReference type="GO" id="GO:0005737">
    <property type="term" value="C:cytoplasm"/>
    <property type="evidence" value="ECO:0007669"/>
    <property type="project" value="UniProtKB-SubCell"/>
</dbReference>
<feature type="region of interest" description="Disordered" evidence="8">
    <location>
        <begin position="1"/>
        <end position="36"/>
    </location>
</feature>
<feature type="compositionally biased region" description="Low complexity" evidence="8">
    <location>
        <begin position="15"/>
        <end position="33"/>
    </location>
</feature>
<dbReference type="Pfam" id="PF03095">
    <property type="entry name" value="PTPA"/>
    <property type="match status" value="1"/>
</dbReference>
<evidence type="ECO:0000256" key="8">
    <source>
        <dbReference type="SAM" id="MobiDB-lite"/>
    </source>
</evidence>